<keyword evidence="7" id="KW-1185">Reference proteome</keyword>
<protein>
    <submittedName>
        <fullName evidence="6">FAD/NAD(P)-binding domain-containing protein</fullName>
    </submittedName>
</protein>
<keyword evidence="2" id="KW-0285">Flavoprotein</keyword>
<dbReference type="Gene3D" id="3.50.50.60">
    <property type="entry name" value="FAD/NAD(P)-binding domain"/>
    <property type="match status" value="3"/>
</dbReference>
<feature type="transmembrane region" description="Helical" evidence="5">
    <location>
        <begin position="551"/>
        <end position="569"/>
    </location>
</feature>
<keyword evidence="5" id="KW-0472">Membrane</keyword>
<dbReference type="InterPro" id="IPR020946">
    <property type="entry name" value="Flavin_mOase-like"/>
</dbReference>
<dbReference type="Pfam" id="PF00743">
    <property type="entry name" value="FMO-like"/>
    <property type="match status" value="1"/>
</dbReference>
<evidence type="ECO:0000313" key="7">
    <source>
        <dbReference type="Proteomes" id="UP001390339"/>
    </source>
</evidence>
<dbReference type="SUPFAM" id="SSF51905">
    <property type="entry name" value="FAD/NAD(P)-binding domain"/>
    <property type="match status" value="2"/>
</dbReference>
<evidence type="ECO:0000256" key="3">
    <source>
        <dbReference type="ARBA" id="ARBA00022827"/>
    </source>
</evidence>
<evidence type="ECO:0000256" key="4">
    <source>
        <dbReference type="ARBA" id="ARBA00023002"/>
    </source>
</evidence>
<dbReference type="Pfam" id="PF13450">
    <property type="entry name" value="NAD_binding_8"/>
    <property type="match status" value="1"/>
</dbReference>
<gene>
    <name evidence="6" type="ORF">PGQ11_006479</name>
</gene>
<keyword evidence="5" id="KW-0812">Transmembrane</keyword>
<keyword evidence="4" id="KW-0560">Oxidoreductase</keyword>
<dbReference type="PANTHER" id="PTHR42877:SF10">
    <property type="entry name" value="L-ORNITHINE N(5)-OXYGENASE"/>
    <property type="match status" value="1"/>
</dbReference>
<dbReference type="InterPro" id="IPR051209">
    <property type="entry name" value="FAD-bind_Monooxygenase_sf"/>
</dbReference>
<comment type="caution">
    <text evidence="6">The sequence shown here is derived from an EMBL/GenBank/DDBJ whole genome shotgun (WGS) entry which is preliminary data.</text>
</comment>
<dbReference type="InterPro" id="IPR036188">
    <property type="entry name" value="FAD/NAD-bd_sf"/>
</dbReference>
<reference evidence="6 7" key="1">
    <citation type="journal article" date="2024" name="IMA Fungus">
        <title>Apiospora arundinis, a panoply of carbohydrate-active enzymes and secondary metabolites.</title>
        <authorList>
            <person name="Sorensen T."/>
            <person name="Petersen C."/>
            <person name="Muurmann A.T."/>
            <person name="Christiansen J.V."/>
            <person name="Brundto M.L."/>
            <person name="Overgaard C.K."/>
            <person name="Boysen A.T."/>
            <person name="Wollenberg R.D."/>
            <person name="Larsen T.O."/>
            <person name="Sorensen J.L."/>
            <person name="Nielsen K.L."/>
            <person name="Sondergaard T.E."/>
        </authorList>
    </citation>
    <scope>NUCLEOTIDE SEQUENCE [LARGE SCALE GENOMIC DNA]</scope>
    <source>
        <strain evidence="6 7">AAU 773</strain>
    </source>
</reference>
<evidence type="ECO:0000313" key="6">
    <source>
        <dbReference type="EMBL" id="KAK8867901.1"/>
    </source>
</evidence>
<dbReference type="PROSITE" id="PS51257">
    <property type="entry name" value="PROKAR_LIPOPROTEIN"/>
    <property type="match status" value="1"/>
</dbReference>
<sequence>MAIKLYPVVIVGAGISGIAMACQLKQKLGLSDFIIFDRHGGIGGTWHINKYPGVACDVPALLYSFSFAPNYGWTSLFPPGHEIVEYLRDVCSKFGITDHIKLNTEITEARWCEAEEEWELTLTHLVEHSGDLSAADRRARARENGEASVYLGSERVRAKVLISCVGGLVEPKAWPSDVKGVESFQGPIFHSARWDDRVDLTDKKVLVVGSGCSASQLVPCLTQAPYHAKSVMQIMRSPPWVNPRPATPRLWRKYSWRILSNVPGLGKLLRFLLFLGAESFWLLFGQSDASAKRRKRFEARLLNHMEKTVPEKYRGMLVPDYPAGCKRTVLDGQWLECLNDANVELTLRPLRSVQAMSVTLGPGPVDSTEEKANETVEVPADVIVLANGFDTANYLHSLKVTGIGGKSLQATWEERGGPHAYLGLGVDQFPNFFLILGPNTLSGHSSAILASENAVSYILNFVPGILSGEVRTVQVKTSALLEYTADVQARTKTKIWPKCHSWYVGNSGWNSAVCPYSQIHFTLMCMFPKWQHWDITYTQKGLATRRLRRRATYLLLVTVALLGTIWRLWK</sequence>
<keyword evidence="5" id="KW-1133">Transmembrane helix</keyword>
<evidence type="ECO:0000256" key="1">
    <source>
        <dbReference type="ARBA" id="ARBA00010139"/>
    </source>
</evidence>
<name>A0ABR2ITI9_9PEZI</name>
<evidence type="ECO:0000256" key="5">
    <source>
        <dbReference type="SAM" id="Phobius"/>
    </source>
</evidence>
<accession>A0ABR2ITI9</accession>
<dbReference type="PANTHER" id="PTHR42877">
    <property type="entry name" value="L-ORNITHINE N(5)-MONOOXYGENASE-RELATED"/>
    <property type="match status" value="1"/>
</dbReference>
<evidence type="ECO:0000256" key="2">
    <source>
        <dbReference type="ARBA" id="ARBA00022630"/>
    </source>
</evidence>
<comment type="similarity">
    <text evidence="1">Belongs to the FAD-binding monooxygenase family.</text>
</comment>
<dbReference type="Proteomes" id="UP001390339">
    <property type="component" value="Unassembled WGS sequence"/>
</dbReference>
<dbReference type="EMBL" id="JAPCWZ010000004">
    <property type="protein sequence ID" value="KAK8867901.1"/>
    <property type="molecule type" value="Genomic_DNA"/>
</dbReference>
<organism evidence="6 7">
    <name type="scientific">Apiospora arundinis</name>
    <dbReference type="NCBI Taxonomy" id="335852"/>
    <lineage>
        <taxon>Eukaryota</taxon>
        <taxon>Fungi</taxon>
        <taxon>Dikarya</taxon>
        <taxon>Ascomycota</taxon>
        <taxon>Pezizomycotina</taxon>
        <taxon>Sordariomycetes</taxon>
        <taxon>Xylariomycetidae</taxon>
        <taxon>Amphisphaeriales</taxon>
        <taxon>Apiosporaceae</taxon>
        <taxon>Apiospora</taxon>
    </lineage>
</organism>
<keyword evidence="3" id="KW-0274">FAD</keyword>
<proteinExistence type="inferred from homology"/>